<dbReference type="GO" id="GO:0019350">
    <property type="term" value="P:teichoic acid biosynthetic process"/>
    <property type="evidence" value="ECO:0007669"/>
    <property type="project" value="UniProtKB-KW"/>
</dbReference>
<evidence type="ECO:0000256" key="4">
    <source>
        <dbReference type="ARBA" id="ARBA00022679"/>
    </source>
</evidence>
<proteinExistence type="inferred from homology"/>
<sequence>MKIGIIGYDIFGTGGTKRSNLNLINEFSIHGDEIAFFNLLPFSTKQVKNIQSELEKPKNISFYSLQQFPKVAACNCYILTRESLFSFARYIKFKWPKAVVVGEVHAPLDLIEPELDLGSEAIDVYRVATEKIKMRFMERMNLNNVISFPISARHIDFSVKEIQCNYQSLNFVIYSRFDERQKDISYAIKLVDYMVHGLGKNKIKLFLNGTGKSEKFYRNLVTFYKLTDHIFINQTLPKDYIYLSTARFETLGYSIMEAFASGNRIALYRGDDGSLAEIYKGFDSVCWLNKNLVDDSHALLQFYNKDISKVEENFFHDLTLAKEILDTKNYASDYITKVINAPFSKKKNQEKIEFSRILEQVKKQSSFSQNNFVTNFYLKMKYAPLIGKIVGNPIIKDSAKKMLRYLRRSNQTVDVNEMSAELMEDFFFIESFHGKSFAGDPKYIALELKKNFPEAFIYVSSADEWVDMEIMDYGFKPVRIGSPQYVDKFRKSTYVFMNGNSLDKTGKVRGQKFIQTWHGFPLKRMVADLNDLTQRRIESQAFLPRMKKWDYLLSSSKKNTELLKSAFMLNENHDLRIMEYGAPRNTYLIKHKDDETERIRLITKYFMRPYDSTKKYVLYCPTWRKDKRSAVATMDFKKLISLLPNNYEIIIKLHPLESNLVAQYRNLDERIHCFPNEISDIQELFLLSDMLITDYSSAMFDYAHLNKKIIVFQEDLNEYDSQIGWYFDIEELIDIHPQGYNEVSLSREILKLDNDNMELYNKKIIDVFLNEDASNSTNQLFDELFETKSIAVSNNRLI</sequence>
<dbReference type="InterPro" id="IPR007554">
    <property type="entry name" value="Glycerophosphate_synth"/>
</dbReference>
<evidence type="ECO:0000256" key="6">
    <source>
        <dbReference type="ARBA" id="ARBA00023136"/>
    </source>
</evidence>
<keyword evidence="8" id="KW-1185">Reference proteome</keyword>
<dbReference type="eggNOG" id="COG1887">
    <property type="taxonomic scope" value="Bacteria"/>
</dbReference>
<evidence type="ECO:0008006" key="9">
    <source>
        <dbReference type="Google" id="ProtNLM"/>
    </source>
</evidence>
<dbReference type="Pfam" id="PF04464">
    <property type="entry name" value="Glyphos_transf"/>
    <property type="match status" value="1"/>
</dbReference>
<keyword evidence="4" id="KW-0808">Transferase</keyword>
<comment type="subcellular location">
    <subcellularLocation>
        <location evidence="1">Cell membrane</location>
        <topology evidence="1">Peripheral membrane protein</topology>
    </subcellularLocation>
</comment>
<evidence type="ECO:0000256" key="1">
    <source>
        <dbReference type="ARBA" id="ARBA00004202"/>
    </source>
</evidence>
<reference evidence="7 8" key="1">
    <citation type="submission" date="2013-03" db="EMBL/GenBank/DDBJ databases">
        <title>The Genome Sequence of Enterococcus dispar ATCC_51266 (Illumina only assembly).</title>
        <authorList>
            <consortium name="The Broad Institute Genomics Platform"/>
            <consortium name="The Broad Institute Genome Sequencing Center for Infectious Disease"/>
            <person name="Earl A."/>
            <person name="Russ C."/>
            <person name="Gilmore M."/>
            <person name="Surin D."/>
            <person name="Walker B."/>
            <person name="Young S."/>
            <person name="Zeng Q."/>
            <person name="Gargeya S."/>
            <person name="Fitzgerald M."/>
            <person name="Haas B."/>
            <person name="Abouelleil A."/>
            <person name="Allen A.W."/>
            <person name="Alvarado L."/>
            <person name="Arachchi H.M."/>
            <person name="Berlin A.M."/>
            <person name="Chapman S.B."/>
            <person name="Gainer-Dewar J."/>
            <person name="Goldberg J."/>
            <person name="Griggs A."/>
            <person name="Gujja S."/>
            <person name="Hansen M."/>
            <person name="Howarth C."/>
            <person name="Imamovic A."/>
            <person name="Ireland A."/>
            <person name="Larimer J."/>
            <person name="McCowan C."/>
            <person name="Murphy C."/>
            <person name="Pearson M."/>
            <person name="Poon T.W."/>
            <person name="Priest M."/>
            <person name="Roberts A."/>
            <person name="Saif S."/>
            <person name="Shea T."/>
            <person name="Sisk P."/>
            <person name="Sykes S."/>
            <person name="Wortman J."/>
            <person name="Nusbaum C."/>
            <person name="Birren B."/>
        </authorList>
    </citation>
    <scope>NUCLEOTIDE SEQUENCE [LARGE SCALE GENOMIC DNA]</scope>
    <source>
        <strain evidence="7 8">ATCC 51266</strain>
    </source>
</reference>
<evidence type="ECO:0000313" key="8">
    <source>
        <dbReference type="Proteomes" id="UP000014127"/>
    </source>
</evidence>
<dbReference type="Gene3D" id="3.40.50.12580">
    <property type="match status" value="1"/>
</dbReference>
<evidence type="ECO:0000256" key="5">
    <source>
        <dbReference type="ARBA" id="ARBA00022944"/>
    </source>
</evidence>
<dbReference type="AlphaFoldDB" id="S1NE58"/>
<dbReference type="OrthoDB" id="9811865at2"/>
<keyword evidence="3" id="KW-1003">Cell membrane</keyword>
<evidence type="ECO:0000256" key="3">
    <source>
        <dbReference type="ARBA" id="ARBA00022475"/>
    </source>
</evidence>
<evidence type="ECO:0000313" key="7">
    <source>
        <dbReference type="EMBL" id="EOT41049.1"/>
    </source>
</evidence>
<comment type="caution">
    <text evidence="7">The sequence shown here is derived from an EMBL/GenBank/DDBJ whole genome shotgun (WGS) entry which is preliminary data.</text>
</comment>
<protein>
    <recommendedName>
        <fullName evidence="9">Glycosyl transferase family 1 domain-containing protein</fullName>
    </recommendedName>
</protein>
<dbReference type="PATRIC" id="fig|1139219.3.peg.1177"/>
<dbReference type="STRING" id="44009.RV01_GL002246"/>
<dbReference type="Proteomes" id="UP000014127">
    <property type="component" value="Unassembled WGS sequence"/>
</dbReference>
<keyword evidence="6" id="KW-0472">Membrane</keyword>
<dbReference type="RefSeq" id="WP_016172395.1">
    <property type="nucleotide sequence ID" value="NZ_ASWK01000001.1"/>
</dbReference>
<organism evidence="7 8">
    <name type="scientific">Enterococcus dispar ATCC 51266</name>
    <dbReference type="NCBI Taxonomy" id="1139219"/>
    <lineage>
        <taxon>Bacteria</taxon>
        <taxon>Bacillati</taxon>
        <taxon>Bacillota</taxon>
        <taxon>Bacilli</taxon>
        <taxon>Lactobacillales</taxon>
        <taxon>Enterococcaceae</taxon>
        <taxon>Enterococcus</taxon>
    </lineage>
</organism>
<dbReference type="GO" id="GO:0047355">
    <property type="term" value="F:CDP-glycerol glycerophosphotransferase activity"/>
    <property type="evidence" value="ECO:0007669"/>
    <property type="project" value="InterPro"/>
</dbReference>
<dbReference type="PANTHER" id="PTHR37316">
    <property type="entry name" value="TEICHOIC ACID GLYCEROL-PHOSPHATE PRIMASE"/>
    <property type="match status" value="1"/>
</dbReference>
<dbReference type="GO" id="GO:0005886">
    <property type="term" value="C:plasma membrane"/>
    <property type="evidence" value="ECO:0007669"/>
    <property type="project" value="UniProtKB-SubCell"/>
</dbReference>
<keyword evidence="5" id="KW-0777">Teichoic acid biosynthesis</keyword>
<evidence type="ECO:0000256" key="2">
    <source>
        <dbReference type="ARBA" id="ARBA00010488"/>
    </source>
</evidence>
<dbReference type="InterPro" id="IPR043148">
    <property type="entry name" value="TagF_C"/>
</dbReference>
<dbReference type="InterPro" id="IPR051612">
    <property type="entry name" value="Teichoic_Acid_Biosynth"/>
</dbReference>
<gene>
    <name evidence="7" type="ORF">OMK_01217</name>
</gene>
<dbReference type="HOGENOM" id="CLU_360124_0_0_9"/>
<accession>S1NE58</accession>
<dbReference type="Gene3D" id="3.40.50.11820">
    <property type="match status" value="1"/>
</dbReference>
<dbReference type="PANTHER" id="PTHR37316:SF3">
    <property type="entry name" value="TEICHOIC ACID GLYCEROL-PHOSPHATE TRANSFERASE"/>
    <property type="match status" value="1"/>
</dbReference>
<dbReference type="SUPFAM" id="SSF53756">
    <property type="entry name" value="UDP-Glycosyltransferase/glycogen phosphorylase"/>
    <property type="match status" value="2"/>
</dbReference>
<comment type="similarity">
    <text evidence="2">Belongs to the CDP-glycerol glycerophosphotransferase family.</text>
</comment>
<dbReference type="InterPro" id="IPR043149">
    <property type="entry name" value="TagF_N"/>
</dbReference>
<name>S1NE58_9ENTE</name>
<dbReference type="EMBL" id="AHYR01000005">
    <property type="protein sequence ID" value="EOT41049.1"/>
    <property type="molecule type" value="Genomic_DNA"/>
</dbReference>